<reference evidence="2 3" key="1">
    <citation type="submission" date="2019-09" db="EMBL/GenBank/DDBJ databases">
        <title>Parvibaculum sedimenti sp. nov., isolated from sediment.</title>
        <authorList>
            <person name="Wang Y."/>
        </authorList>
    </citation>
    <scope>NUCLEOTIDE SEQUENCE [LARGE SCALE GENOMIC DNA]</scope>
    <source>
        <strain evidence="2 3">HXT-9</strain>
    </source>
</reference>
<dbReference type="SUPFAM" id="SSF47240">
    <property type="entry name" value="Ferritin-like"/>
    <property type="match status" value="1"/>
</dbReference>
<dbReference type="InterPro" id="IPR007402">
    <property type="entry name" value="DUF455"/>
</dbReference>
<protein>
    <submittedName>
        <fullName evidence="2">DUF455 family protein</fullName>
    </submittedName>
</protein>
<gene>
    <name evidence="2" type="ORF">F2P47_08375</name>
</gene>
<comment type="caution">
    <text evidence="2">The sequence shown here is derived from an EMBL/GenBank/DDBJ whole genome shotgun (WGS) entry which is preliminary data.</text>
</comment>
<organism evidence="2 3">
    <name type="scientific">Parvibaculum sedimenti</name>
    <dbReference type="NCBI Taxonomy" id="2608632"/>
    <lineage>
        <taxon>Bacteria</taxon>
        <taxon>Pseudomonadati</taxon>
        <taxon>Pseudomonadota</taxon>
        <taxon>Alphaproteobacteria</taxon>
        <taxon>Hyphomicrobiales</taxon>
        <taxon>Parvibaculaceae</taxon>
        <taxon>Parvibaculum</taxon>
    </lineage>
</organism>
<evidence type="ECO:0000256" key="1">
    <source>
        <dbReference type="SAM" id="MobiDB-lite"/>
    </source>
</evidence>
<dbReference type="InterPro" id="IPR011197">
    <property type="entry name" value="UCP012318"/>
</dbReference>
<sequence>MSEAPPAPFIAEGTSFAPHSLAQAARAVLECPDADEKARLAHEAAKCWRRGALTLAPGEMPDRPNRPAKPELLSPNQMPRRTFKGPRGRFALLHALAHIELNAIDLAFDIAGRFTGRTVGETQLPRAFFDDWIAVGDDEARHFAAIQARLRAMGGCYGDLPAHDGLWQAAEETRHDALARLAVVPLVLEARGLDVTPPMIERLMGAGDHDSADILRMIYREEQQHVAAGARWFNYLCDAGNLDPQTTFQTLVRKHFRGLLKPPFNTDARDAAGLERSFYEPLASR</sequence>
<dbReference type="RefSeq" id="WP_152215896.1">
    <property type="nucleotide sequence ID" value="NZ_WESC01000006.1"/>
</dbReference>
<dbReference type="EMBL" id="WESC01000006">
    <property type="protein sequence ID" value="KAB7740532.1"/>
    <property type="molecule type" value="Genomic_DNA"/>
</dbReference>
<keyword evidence="3" id="KW-1185">Reference proteome</keyword>
<dbReference type="PANTHER" id="PTHR42782">
    <property type="entry name" value="SI:CH73-314G15.3"/>
    <property type="match status" value="1"/>
</dbReference>
<proteinExistence type="predicted"/>
<evidence type="ECO:0000313" key="2">
    <source>
        <dbReference type="EMBL" id="KAB7740532.1"/>
    </source>
</evidence>
<dbReference type="PIRSF" id="PIRSF012318">
    <property type="entry name" value="UCP012318"/>
    <property type="match status" value="1"/>
</dbReference>
<dbReference type="InterPro" id="IPR009078">
    <property type="entry name" value="Ferritin-like_SF"/>
</dbReference>
<feature type="region of interest" description="Disordered" evidence="1">
    <location>
        <begin position="55"/>
        <end position="80"/>
    </location>
</feature>
<dbReference type="Pfam" id="PF04305">
    <property type="entry name" value="DUF455"/>
    <property type="match status" value="1"/>
</dbReference>
<feature type="compositionally biased region" description="Basic and acidic residues" evidence="1">
    <location>
        <begin position="60"/>
        <end position="69"/>
    </location>
</feature>
<dbReference type="CDD" id="cd00657">
    <property type="entry name" value="Ferritin_like"/>
    <property type="match status" value="1"/>
</dbReference>
<dbReference type="Proteomes" id="UP000468901">
    <property type="component" value="Unassembled WGS sequence"/>
</dbReference>
<dbReference type="PANTHER" id="PTHR42782:SF4">
    <property type="entry name" value="DUF455 DOMAIN-CONTAINING PROTEIN"/>
    <property type="match status" value="1"/>
</dbReference>
<name>A0A6N6VJ88_9HYPH</name>
<evidence type="ECO:0000313" key="3">
    <source>
        <dbReference type="Proteomes" id="UP000468901"/>
    </source>
</evidence>
<accession>A0A6N6VJ88</accession>
<dbReference type="AlphaFoldDB" id="A0A6N6VJ88"/>